<comment type="caution">
    <text evidence="1">The sequence shown here is derived from an EMBL/GenBank/DDBJ whole genome shotgun (WGS) entry which is preliminary data.</text>
</comment>
<proteinExistence type="predicted"/>
<accession>A0ABS7VDD6</accession>
<dbReference type="Pfam" id="PF10952">
    <property type="entry name" value="DUF2753"/>
    <property type="match status" value="1"/>
</dbReference>
<protein>
    <submittedName>
        <fullName evidence="1">DUF2753 domain-containing protein</fullName>
    </submittedName>
</protein>
<dbReference type="RefSeq" id="WP_050665213.1">
    <property type="nucleotide sequence ID" value="NZ_CDDB01000017.1"/>
</dbReference>
<name>A0ABS7VDD6_9GAMM</name>
<organism evidence="1 2">
    <name type="scientific">Aeromonas schubertii</name>
    <dbReference type="NCBI Taxonomy" id="652"/>
    <lineage>
        <taxon>Bacteria</taxon>
        <taxon>Pseudomonadati</taxon>
        <taxon>Pseudomonadota</taxon>
        <taxon>Gammaproteobacteria</taxon>
        <taxon>Aeromonadales</taxon>
        <taxon>Aeromonadaceae</taxon>
        <taxon>Aeromonas</taxon>
    </lineage>
</organism>
<dbReference type="EMBL" id="JAIRBT010000015">
    <property type="protein sequence ID" value="MBZ6066958.1"/>
    <property type="molecule type" value="Genomic_DNA"/>
</dbReference>
<evidence type="ECO:0000313" key="2">
    <source>
        <dbReference type="Proteomes" id="UP000774958"/>
    </source>
</evidence>
<dbReference type="InterPro" id="IPR020206">
    <property type="entry name" value="Uncharacterised_VP2110"/>
</dbReference>
<evidence type="ECO:0000313" key="1">
    <source>
        <dbReference type="EMBL" id="MBZ6066958.1"/>
    </source>
</evidence>
<gene>
    <name evidence="1" type="ORF">LA374_12195</name>
</gene>
<dbReference type="Proteomes" id="UP000774958">
    <property type="component" value="Unassembled WGS sequence"/>
</dbReference>
<keyword evidence="2" id="KW-1185">Reference proteome</keyword>
<sequence>MNRIHWQEYMLEARVAQNNGAFGAAVCLYQRALELALEPDPELDLVEQATMQVASCHRLAQFWGEMREPAFELRYLKLASELVTALVPQCPHRQCAALIGELGCCRAALLAFLKRHPNPDIARLIQTQDKVQECELIGRFRLN</sequence>
<reference evidence="1 2" key="1">
    <citation type="submission" date="2021-09" db="EMBL/GenBank/DDBJ databases">
        <title>Aeromonas schubertii isolated from Asian sea bass.</title>
        <authorList>
            <person name="Pinpimai K."/>
        </authorList>
    </citation>
    <scope>NUCLEOTIDE SEQUENCE [LARGE SCALE GENOMIC DNA]</scope>
    <source>
        <strain evidence="1 2">CHULA2021a</strain>
    </source>
</reference>